<comment type="caution">
    <text evidence="3">The sequence shown here is derived from an EMBL/GenBank/DDBJ whole genome shotgun (WGS) entry which is preliminary data.</text>
</comment>
<dbReference type="PROSITE" id="PS51257">
    <property type="entry name" value="PROKAR_LIPOPROTEIN"/>
    <property type="match status" value="1"/>
</dbReference>
<evidence type="ECO:0000313" key="4">
    <source>
        <dbReference type="Proteomes" id="UP001239267"/>
    </source>
</evidence>
<feature type="compositionally biased region" description="Low complexity" evidence="1">
    <location>
        <begin position="41"/>
        <end position="69"/>
    </location>
</feature>
<organism evidence="3 4">
    <name type="scientific">Pseudarthrobacter niigatensis</name>
    <dbReference type="NCBI Taxonomy" id="369935"/>
    <lineage>
        <taxon>Bacteria</taxon>
        <taxon>Bacillati</taxon>
        <taxon>Actinomycetota</taxon>
        <taxon>Actinomycetes</taxon>
        <taxon>Micrococcales</taxon>
        <taxon>Micrococcaceae</taxon>
        <taxon>Pseudarthrobacter</taxon>
    </lineage>
</organism>
<sequence>MTGAPLKSVLSGISLAAAAVLLAACSGPQAAGPGWTAQPDPSAVPASGTATSGTAPPAGATSPSPTASGEPQPVPTATSWKTFSDPAGTVSFDLPVDWIAQSVATEEGILPGGLKVDVKKPDGTFMASLRTGLPSSSVDCPDAAQHPYTVISSVPFDLAAQDGEGTIPPRMVFRVIQGYRYFGSYGITNLVGGTDGKACELRNVVRGPAGKGDYSFGDLVALKAFAPDEKVAPAKAFDTLGQAAQYVNGSPDFANVQRMLMSLKVKN</sequence>
<dbReference type="AlphaFoldDB" id="A0AAJ1WEX7"/>
<reference evidence="3 4" key="1">
    <citation type="submission" date="2023-07" db="EMBL/GenBank/DDBJ databases">
        <title>Sorghum-associated microbial communities from plants grown in Nebraska, USA.</title>
        <authorList>
            <person name="Schachtman D."/>
        </authorList>
    </citation>
    <scope>NUCLEOTIDE SEQUENCE [LARGE SCALE GENOMIC DNA]</scope>
    <source>
        <strain evidence="3 4">DS1001</strain>
    </source>
</reference>
<feature type="signal peptide" evidence="2">
    <location>
        <begin position="1"/>
        <end position="30"/>
    </location>
</feature>
<evidence type="ECO:0008006" key="5">
    <source>
        <dbReference type="Google" id="ProtNLM"/>
    </source>
</evidence>
<keyword evidence="4" id="KW-1185">Reference proteome</keyword>
<keyword evidence="2" id="KW-0732">Signal</keyword>
<accession>A0AAJ1WEX7</accession>
<feature type="chain" id="PRO_5042587465" description="Lipoprotein" evidence="2">
    <location>
        <begin position="31"/>
        <end position="267"/>
    </location>
</feature>
<evidence type="ECO:0000256" key="1">
    <source>
        <dbReference type="SAM" id="MobiDB-lite"/>
    </source>
</evidence>
<proteinExistence type="predicted"/>
<name>A0AAJ1WEX7_9MICC</name>
<gene>
    <name evidence="3" type="ORF">J2T23_000978</name>
</gene>
<dbReference type="Proteomes" id="UP001239267">
    <property type="component" value="Unassembled WGS sequence"/>
</dbReference>
<evidence type="ECO:0000313" key="3">
    <source>
        <dbReference type="EMBL" id="MDQ0145095.1"/>
    </source>
</evidence>
<protein>
    <recommendedName>
        <fullName evidence="5">Lipoprotein</fullName>
    </recommendedName>
</protein>
<dbReference type="EMBL" id="JAUSTB010000002">
    <property type="protein sequence ID" value="MDQ0145095.1"/>
    <property type="molecule type" value="Genomic_DNA"/>
</dbReference>
<feature type="region of interest" description="Disordered" evidence="1">
    <location>
        <begin position="30"/>
        <end position="82"/>
    </location>
</feature>
<dbReference type="RefSeq" id="WP_307357653.1">
    <property type="nucleotide sequence ID" value="NZ_JAUSTB010000002.1"/>
</dbReference>
<evidence type="ECO:0000256" key="2">
    <source>
        <dbReference type="SAM" id="SignalP"/>
    </source>
</evidence>